<evidence type="ECO:0000313" key="10">
    <source>
        <dbReference type="EMBL" id="KKA23231.1"/>
    </source>
</evidence>
<evidence type="ECO:0000256" key="7">
    <source>
        <dbReference type="ARBA" id="ARBA00023033"/>
    </source>
</evidence>
<evidence type="ECO:0000256" key="1">
    <source>
        <dbReference type="ARBA" id="ARBA00001971"/>
    </source>
</evidence>
<dbReference type="SUPFAM" id="SSF48264">
    <property type="entry name" value="Cytochrome P450"/>
    <property type="match status" value="1"/>
</dbReference>
<dbReference type="AlphaFoldDB" id="A0A0F4YZH5"/>
<evidence type="ECO:0000256" key="4">
    <source>
        <dbReference type="ARBA" id="ARBA00022723"/>
    </source>
</evidence>
<dbReference type="PANTHER" id="PTHR46300:SF1">
    <property type="entry name" value="P450, PUTATIVE (EUROFUNG)-RELATED"/>
    <property type="match status" value="1"/>
</dbReference>
<dbReference type="GO" id="GO:0020037">
    <property type="term" value="F:heme binding"/>
    <property type="evidence" value="ECO:0007669"/>
    <property type="project" value="InterPro"/>
</dbReference>
<keyword evidence="4 8" id="KW-0479">Metal-binding</keyword>
<accession>A0A0F4YZH5</accession>
<protein>
    <recommendedName>
        <fullName evidence="12">Cytochrome P450</fullName>
    </recommendedName>
</protein>
<evidence type="ECO:0000313" key="11">
    <source>
        <dbReference type="Proteomes" id="UP000053958"/>
    </source>
</evidence>
<sequence>MLHLIDYLDRPVPSLFYSVKWHKKYGPIFSLQYGLTTYIMIGNHETARDLLDRRSNIYSSRPRQPMVGELVSEGNRSLILPYGDQWRAYRKLQGAFLSPRMSDTYRELQDLESKQLVREFLTRSDFSDRFHRYSSSLTFALAYGKRMPEGDEPEVTGIKKIMNDLNMLFIQRWIVDYLPFLNFLPHWLAWWKYTADRVRKEEVTFFNGVREAAERRRAWNWTKEIIASKDSQGLTHTQVSYVVGNTYEAGSDTTTMTLQVFIMAAVLHPAKMRKAQEQIDRIVGRSRLPSFDDIDQLPYIHAVVKEVHRWRPVIPGGVPHAVTEDDQYMGYHIPKNATVIGNHWAISMDPDVYDKPEEFIPERWLENPDLPPVATFGFGRRRCIGQHVANNSMFINVARLLWAYDIVHAYEMRDGRKVKCEVDPMAFVHGFNSPPLPFKAEFAVRGPEVKEVIEREWSETEKDEHVLLERIHEAQIRLKEGE</sequence>
<proteinExistence type="inferred from homology"/>
<evidence type="ECO:0000256" key="2">
    <source>
        <dbReference type="ARBA" id="ARBA00010617"/>
    </source>
</evidence>
<evidence type="ECO:0000256" key="8">
    <source>
        <dbReference type="PIRSR" id="PIRSR602401-1"/>
    </source>
</evidence>
<evidence type="ECO:0000256" key="9">
    <source>
        <dbReference type="RuleBase" id="RU000461"/>
    </source>
</evidence>
<dbReference type="Pfam" id="PF00067">
    <property type="entry name" value="p450"/>
    <property type="match status" value="1"/>
</dbReference>
<dbReference type="PRINTS" id="PR00463">
    <property type="entry name" value="EP450I"/>
</dbReference>
<dbReference type="InterPro" id="IPR036396">
    <property type="entry name" value="Cyt_P450_sf"/>
</dbReference>
<comment type="similarity">
    <text evidence="2 9">Belongs to the cytochrome P450 family.</text>
</comment>
<evidence type="ECO:0000256" key="6">
    <source>
        <dbReference type="ARBA" id="ARBA00023004"/>
    </source>
</evidence>
<evidence type="ECO:0008006" key="12">
    <source>
        <dbReference type="Google" id="ProtNLM"/>
    </source>
</evidence>
<dbReference type="CDD" id="cd11065">
    <property type="entry name" value="CYP64-like"/>
    <property type="match status" value="1"/>
</dbReference>
<dbReference type="PRINTS" id="PR00385">
    <property type="entry name" value="P450"/>
</dbReference>
<dbReference type="Gene3D" id="1.10.630.10">
    <property type="entry name" value="Cytochrome P450"/>
    <property type="match status" value="1"/>
</dbReference>
<dbReference type="GO" id="GO:0004497">
    <property type="term" value="F:monooxygenase activity"/>
    <property type="evidence" value="ECO:0007669"/>
    <property type="project" value="UniProtKB-KW"/>
</dbReference>
<keyword evidence="11" id="KW-1185">Reference proteome</keyword>
<dbReference type="InterPro" id="IPR050364">
    <property type="entry name" value="Cytochrome_P450_fung"/>
</dbReference>
<gene>
    <name evidence="10" type="ORF">T310_2724</name>
</gene>
<reference evidence="10 11" key="1">
    <citation type="submission" date="2015-04" db="EMBL/GenBank/DDBJ databases">
        <authorList>
            <person name="Heijne W.H."/>
            <person name="Fedorova N.D."/>
            <person name="Nierman W.C."/>
            <person name="Vollebregt A.W."/>
            <person name="Zhao Z."/>
            <person name="Wu L."/>
            <person name="Kumar M."/>
            <person name="Stam H."/>
            <person name="van den Berg M.A."/>
            <person name="Pel H.J."/>
        </authorList>
    </citation>
    <scope>NUCLEOTIDE SEQUENCE [LARGE SCALE GENOMIC DNA]</scope>
    <source>
        <strain evidence="10 11">CBS 393.64</strain>
    </source>
</reference>
<evidence type="ECO:0000256" key="5">
    <source>
        <dbReference type="ARBA" id="ARBA00023002"/>
    </source>
</evidence>
<organism evidence="10 11">
    <name type="scientific">Rasamsonia emersonii (strain ATCC 16479 / CBS 393.64 / IMI 116815)</name>
    <dbReference type="NCBI Taxonomy" id="1408163"/>
    <lineage>
        <taxon>Eukaryota</taxon>
        <taxon>Fungi</taxon>
        <taxon>Dikarya</taxon>
        <taxon>Ascomycota</taxon>
        <taxon>Pezizomycotina</taxon>
        <taxon>Eurotiomycetes</taxon>
        <taxon>Eurotiomycetidae</taxon>
        <taxon>Eurotiales</taxon>
        <taxon>Trichocomaceae</taxon>
        <taxon>Rasamsonia</taxon>
    </lineage>
</organism>
<feature type="binding site" description="axial binding residue" evidence="8">
    <location>
        <position position="383"/>
    </location>
    <ligand>
        <name>heme</name>
        <dbReference type="ChEBI" id="CHEBI:30413"/>
    </ligand>
    <ligandPart>
        <name>Fe</name>
        <dbReference type="ChEBI" id="CHEBI:18248"/>
    </ligandPart>
</feature>
<keyword evidence="5 9" id="KW-0560">Oxidoreductase</keyword>
<dbReference type="InterPro" id="IPR001128">
    <property type="entry name" value="Cyt_P450"/>
</dbReference>
<dbReference type="STRING" id="1408163.A0A0F4YZH5"/>
<comment type="caution">
    <text evidence="10">The sequence shown here is derived from an EMBL/GenBank/DDBJ whole genome shotgun (WGS) entry which is preliminary data.</text>
</comment>
<dbReference type="InterPro" id="IPR002401">
    <property type="entry name" value="Cyt_P450_E_grp-I"/>
</dbReference>
<dbReference type="RefSeq" id="XP_013329843.1">
    <property type="nucleotide sequence ID" value="XM_013474389.1"/>
</dbReference>
<dbReference type="PANTHER" id="PTHR46300">
    <property type="entry name" value="P450, PUTATIVE (EUROFUNG)-RELATED-RELATED"/>
    <property type="match status" value="1"/>
</dbReference>
<dbReference type="Proteomes" id="UP000053958">
    <property type="component" value="Unassembled WGS sequence"/>
</dbReference>
<dbReference type="OrthoDB" id="1470350at2759"/>
<keyword evidence="7 9" id="KW-0503">Monooxygenase</keyword>
<keyword evidence="3 8" id="KW-0349">Heme</keyword>
<dbReference type="GO" id="GO:0016705">
    <property type="term" value="F:oxidoreductase activity, acting on paired donors, with incorporation or reduction of molecular oxygen"/>
    <property type="evidence" value="ECO:0007669"/>
    <property type="project" value="InterPro"/>
</dbReference>
<dbReference type="PROSITE" id="PS00086">
    <property type="entry name" value="CYTOCHROME_P450"/>
    <property type="match status" value="1"/>
</dbReference>
<name>A0A0F4YZH5_RASE3</name>
<dbReference type="InterPro" id="IPR017972">
    <property type="entry name" value="Cyt_P450_CS"/>
</dbReference>
<dbReference type="EMBL" id="LASV01000107">
    <property type="protein sequence ID" value="KKA23231.1"/>
    <property type="molecule type" value="Genomic_DNA"/>
</dbReference>
<dbReference type="GeneID" id="25315075"/>
<comment type="cofactor">
    <cofactor evidence="1 8">
        <name>heme</name>
        <dbReference type="ChEBI" id="CHEBI:30413"/>
    </cofactor>
</comment>
<keyword evidence="6 8" id="KW-0408">Iron</keyword>
<dbReference type="GO" id="GO:0005506">
    <property type="term" value="F:iron ion binding"/>
    <property type="evidence" value="ECO:0007669"/>
    <property type="project" value="InterPro"/>
</dbReference>
<evidence type="ECO:0000256" key="3">
    <source>
        <dbReference type="ARBA" id="ARBA00022617"/>
    </source>
</evidence>